<proteinExistence type="predicted"/>
<comment type="caution">
    <text evidence="1">The sequence shown here is derived from an EMBL/GenBank/DDBJ whole genome shotgun (WGS) entry which is preliminary data.</text>
</comment>
<name>A0A9Q3C5Y0_9BASI</name>
<dbReference type="Proteomes" id="UP000765509">
    <property type="component" value="Unassembled WGS sequence"/>
</dbReference>
<keyword evidence="2" id="KW-1185">Reference proteome</keyword>
<evidence type="ECO:0000313" key="2">
    <source>
        <dbReference type="Proteomes" id="UP000765509"/>
    </source>
</evidence>
<dbReference type="AlphaFoldDB" id="A0A9Q3C5Y0"/>
<gene>
    <name evidence="1" type="ORF">O181_016490</name>
</gene>
<evidence type="ECO:0000313" key="1">
    <source>
        <dbReference type="EMBL" id="MBW0476775.1"/>
    </source>
</evidence>
<accession>A0A9Q3C5Y0</accession>
<reference evidence="1" key="1">
    <citation type="submission" date="2021-03" db="EMBL/GenBank/DDBJ databases">
        <title>Draft genome sequence of rust myrtle Austropuccinia psidii MF-1, a brazilian biotype.</title>
        <authorList>
            <person name="Quecine M.C."/>
            <person name="Pachon D.M.R."/>
            <person name="Bonatelli M.L."/>
            <person name="Correr F.H."/>
            <person name="Franceschini L.M."/>
            <person name="Leite T.F."/>
            <person name="Margarido G.R.A."/>
            <person name="Almeida C.A."/>
            <person name="Ferrarezi J.A."/>
            <person name="Labate C.A."/>
        </authorList>
    </citation>
    <scope>NUCLEOTIDE SEQUENCE</scope>
    <source>
        <strain evidence="1">MF-1</strain>
    </source>
</reference>
<sequence>MEVTLKPYIRYRRGKRRTIIINKGTLTPQIEVLLIIKNLQAQVTRILISGFRKSKSPILTFWIGTTGFWVLKRKVESRRASAPIAVGSIVLRPVSKGLRASLPNKKADFPARKKPE</sequence>
<protein>
    <submittedName>
        <fullName evidence="1">Uncharacterized protein</fullName>
    </submittedName>
</protein>
<dbReference type="EMBL" id="AVOT02004583">
    <property type="protein sequence ID" value="MBW0476775.1"/>
    <property type="molecule type" value="Genomic_DNA"/>
</dbReference>
<organism evidence="1 2">
    <name type="scientific">Austropuccinia psidii MF-1</name>
    <dbReference type="NCBI Taxonomy" id="1389203"/>
    <lineage>
        <taxon>Eukaryota</taxon>
        <taxon>Fungi</taxon>
        <taxon>Dikarya</taxon>
        <taxon>Basidiomycota</taxon>
        <taxon>Pucciniomycotina</taxon>
        <taxon>Pucciniomycetes</taxon>
        <taxon>Pucciniales</taxon>
        <taxon>Sphaerophragmiaceae</taxon>
        <taxon>Austropuccinia</taxon>
    </lineage>
</organism>